<dbReference type="Gene3D" id="1.10.260.40">
    <property type="entry name" value="lambda repressor-like DNA-binding domains"/>
    <property type="match status" value="1"/>
</dbReference>
<gene>
    <name evidence="5" type="ORF">I7412_10440</name>
</gene>
<dbReference type="Gene3D" id="3.40.50.2300">
    <property type="match status" value="2"/>
</dbReference>
<keyword evidence="2 5" id="KW-0238">DNA-binding</keyword>
<name>A0A937REN1_9ACTN</name>
<reference evidence="5" key="1">
    <citation type="submission" date="2020-12" db="EMBL/GenBank/DDBJ databases">
        <title>Genomic characterization of non-nitrogen-fixing Frankia strains.</title>
        <authorList>
            <person name="Carlos-Shanley C."/>
            <person name="Guerra T."/>
            <person name="Hahn D."/>
        </authorList>
    </citation>
    <scope>NUCLEOTIDE SEQUENCE</scope>
    <source>
        <strain evidence="5">CN6</strain>
    </source>
</reference>
<keyword evidence="6" id="KW-1185">Reference proteome</keyword>
<feature type="domain" description="HTH lacI-type" evidence="4">
    <location>
        <begin position="10"/>
        <end position="66"/>
    </location>
</feature>
<dbReference type="CDD" id="cd06267">
    <property type="entry name" value="PBP1_LacI_sugar_binding-like"/>
    <property type="match status" value="1"/>
</dbReference>
<dbReference type="PROSITE" id="PS50932">
    <property type="entry name" value="HTH_LACI_2"/>
    <property type="match status" value="1"/>
</dbReference>
<evidence type="ECO:0000313" key="5">
    <source>
        <dbReference type="EMBL" id="MBL7627580.1"/>
    </source>
</evidence>
<organism evidence="5 6">
    <name type="scientific">Frankia nepalensis</name>
    <dbReference type="NCBI Taxonomy" id="1836974"/>
    <lineage>
        <taxon>Bacteria</taxon>
        <taxon>Bacillati</taxon>
        <taxon>Actinomycetota</taxon>
        <taxon>Actinomycetes</taxon>
        <taxon>Frankiales</taxon>
        <taxon>Frankiaceae</taxon>
        <taxon>Frankia</taxon>
    </lineage>
</organism>
<evidence type="ECO:0000256" key="2">
    <source>
        <dbReference type="ARBA" id="ARBA00023125"/>
    </source>
</evidence>
<protein>
    <submittedName>
        <fullName evidence="5">LacI family DNA-binding transcriptional regulator</fullName>
    </submittedName>
</protein>
<dbReference type="InterPro" id="IPR046335">
    <property type="entry name" value="LacI/GalR-like_sensor"/>
</dbReference>
<keyword evidence="1" id="KW-0805">Transcription regulation</keyword>
<dbReference type="Proteomes" id="UP000604475">
    <property type="component" value="Unassembled WGS sequence"/>
</dbReference>
<sequence>MSEATVRRRVTSTDVAREAGVSRATVTYVLNDTPGQTIPQSTRTRVLEAAARLGYRPNSAARTLASGRSRIVLLVLPDWPQEFSFRHFLDEASLALDESGYSLVTYTRHPGTRGRPLWEALNPDLVIGLVPFDPDDVASIRGCGVTRLFPDPDESDSADLSMAVSAGPELQVDHLIDRGHRRLVYATFKEPPPYSLVLARHRAACDRAYTRGLPPPDLERIDHQDGSTEEAIRRWRDMGITGVIAFNDIVAAVVVVAAATAGLRVPDDIAVIGHDDNQTAAMFVPQLSTIRFDPSTLGRDFANLALHKLEGRPWQNPDASTRVTLVRRRTT</sequence>
<dbReference type="Pfam" id="PF00356">
    <property type="entry name" value="LacI"/>
    <property type="match status" value="1"/>
</dbReference>
<dbReference type="PANTHER" id="PTHR30146">
    <property type="entry name" value="LACI-RELATED TRANSCRIPTIONAL REPRESSOR"/>
    <property type="match status" value="1"/>
</dbReference>
<dbReference type="GO" id="GO:0000976">
    <property type="term" value="F:transcription cis-regulatory region binding"/>
    <property type="evidence" value="ECO:0007669"/>
    <property type="project" value="TreeGrafter"/>
</dbReference>
<dbReference type="GO" id="GO:0003700">
    <property type="term" value="F:DNA-binding transcription factor activity"/>
    <property type="evidence" value="ECO:0007669"/>
    <property type="project" value="TreeGrafter"/>
</dbReference>
<evidence type="ECO:0000259" key="4">
    <source>
        <dbReference type="PROSITE" id="PS50932"/>
    </source>
</evidence>
<dbReference type="EMBL" id="JAEACQ010000162">
    <property type="protein sequence ID" value="MBL7627580.1"/>
    <property type="molecule type" value="Genomic_DNA"/>
</dbReference>
<evidence type="ECO:0000256" key="1">
    <source>
        <dbReference type="ARBA" id="ARBA00023015"/>
    </source>
</evidence>
<dbReference type="SMART" id="SM00354">
    <property type="entry name" value="HTH_LACI"/>
    <property type="match status" value="1"/>
</dbReference>
<dbReference type="PANTHER" id="PTHR30146:SF153">
    <property type="entry name" value="LACTOSE OPERON REPRESSOR"/>
    <property type="match status" value="1"/>
</dbReference>
<evidence type="ECO:0000313" key="6">
    <source>
        <dbReference type="Proteomes" id="UP000604475"/>
    </source>
</evidence>
<dbReference type="SUPFAM" id="SSF47413">
    <property type="entry name" value="lambda repressor-like DNA-binding domains"/>
    <property type="match status" value="1"/>
</dbReference>
<dbReference type="InterPro" id="IPR010982">
    <property type="entry name" value="Lambda_DNA-bd_dom_sf"/>
</dbReference>
<dbReference type="InterPro" id="IPR000843">
    <property type="entry name" value="HTH_LacI"/>
</dbReference>
<dbReference type="SUPFAM" id="SSF53822">
    <property type="entry name" value="Periplasmic binding protein-like I"/>
    <property type="match status" value="1"/>
</dbReference>
<dbReference type="RefSeq" id="WP_202998825.1">
    <property type="nucleotide sequence ID" value="NZ_JADWYU010000096.1"/>
</dbReference>
<comment type="caution">
    <text evidence="5">The sequence shown here is derived from an EMBL/GenBank/DDBJ whole genome shotgun (WGS) entry which is preliminary data.</text>
</comment>
<dbReference type="CDD" id="cd01392">
    <property type="entry name" value="HTH_LacI"/>
    <property type="match status" value="1"/>
</dbReference>
<proteinExistence type="predicted"/>
<evidence type="ECO:0000256" key="3">
    <source>
        <dbReference type="ARBA" id="ARBA00023163"/>
    </source>
</evidence>
<dbReference type="InterPro" id="IPR028082">
    <property type="entry name" value="Peripla_BP_I"/>
</dbReference>
<accession>A0A937REN1</accession>
<dbReference type="AlphaFoldDB" id="A0A937REN1"/>
<dbReference type="Pfam" id="PF13377">
    <property type="entry name" value="Peripla_BP_3"/>
    <property type="match status" value="1"/>
</dbReference>
<keyword evidence="3" id="KW-0804">Transcription</keyword>